<dbReference type="AlphaFoldDB" id="A0A0D1ZRK8"/>
<dbReference type="RefSeq" id="XP_016250897.1">
    <property type="nucleotide sequence ID" value="XM_016393378.1"/>
</dbReference>
<dbReference type="HOGENOM" id="CLU_108113_2_0_1"/>
<dbReference type="GeneID" id="27345595"/>
<dbReference type="STRING" id="569365.A0A0D1ZRK8"/>
<gene>
    <name evidence="1" type="ORF">PV07_06401</name>
</gene>
<organism evidence="1 2">
    <name type="scientific">Cladophialophora immunda</name>
    <dbReference type="NCBI Taxonomy" id="569365"/>
    <lineage>
        <taxon>Eukaryota</taxon>
        <taxon>Fungi</taxon>
        <taxon>Dikarya</taxon>
        <taxon>Ascomycota</taxon>
        <taxon>Pezizomycotina</taxon>
        <taxon>Eurotiomycetes</taxon>
        <taxon>Chaetothyriomycetidae</taxon>
        <taxon>Chaetothyriales</taxon>
        <taxon>Herpotrichiellaceae</taxon>
        <taxon>Cladophialophora</taxon>
    </lineage>
</organism>
<evidence type="ECO:0000313" key="2">
    <source>
        <dbReference type="Proteomes" id="UP000054466"/>
    </source>
</evidence>
<accession>A0A0D1ZRK8</accession>
<dbReference type="VEuPathDB" id="FungiDB:PV07_06401"/>
<sequence length="155" mass="17404">MASIQRRTAIAFLDTFKDLDLESNLALRTPDCVHTIAPATLNMKPSMSNEQFAAHLLSLKEKISAIPVTPKEIFEGGNLVTIWATSKTTFREEGKDEDLTVDWSYDGEYIFVFTFNQAGDKIQYILEFLDSKKVDKARGLLERAGGNLAARKENK</sequence>
<dbReference type="Gene3D" id="3.10.450.50">
    <property type="match status" value="1"/>
</dbReference>
<dbReference type="PANTHER" id="PTHR39598:SF1">
    <property type="entry name" value="AUSTINOID BIOSYNTHESIS CLUSTERS PROTEIN F-RELATED"/>
    <property type="match status" value="1"/>
</dbReference>
<protein>
    <recommendedName>
        <fullName evidence="3">SnoaL-like domain-containing protein</fullName>
    </recommendedName>
</protein>
<name>A0A0D1ZRK8_9EURO</name>
<evidence type="ECO:0008006" key="3">
    <source>
        <dbReference type="Google" id="ProtNLM"/>
    </source>
</evidence>
<dbReference type="InterPro" id="IPR032710">
    <property type="entry name" value="NTF2-like_dom_sf"/>
</dbReference>
<evidence type="ECO:0000313" key="1">
    <source>
        <dbReference type="EMBL" id="KIW30681.1"/>
    </source>
</evidence>
<dbReference type="InterPro" id="IPR050977">
    <property type="entry name" value="Fungal_Meroterpenoid_Isomerase"/>
</dbReference>
<keyword evidence="2" id="KW-1185">Reference proteome</keyword>
<dbReference type="OrthoDB" id="3758478at2759"/>
<proteinExistence type="predicted"/>
<dbReference type="EMBL" id="KN847042">
    <property type="protein sequence ID" value="KIW30681.1"/>
    <property type="molecule type" value="Genomic_DNA"/>
</dbReference>
<dbReference type="PANTHER" id="PTHR39598">
    <property type="entry name" value="AUSTINOL SYNTHESIS PROTEIN F-RELATED"/>
    <property type="match status" value="1"/>
</dbReference>
<dbReference type="SUPFAM" id="SSF54427">
    <property type="entry name" value="NTF2-like"/>
    <property type="match status" value="1"/>
</dbReference>
<reference evidence="1 2" key="1">
    <citation type="submission" date="2015-01" db="EMBL/GenBank/DDBJ databases">
        <title>The Genome Sequence of Cladophialophora immunda CBS83496.</title>
        <authorList>
            <consortium name="The Broad Institute Genomics Platform"/>
            <person name="Cuomo C."/>
            <person name="de Hoog S."/>
            <person name="Gorbushina A."/>
            <person name="Stielow B."/>
            <person name="Teixiera M."/>
            <person name="Abouelleil A."/>
            <person name="Chapman S.B."/>
            <person name="Priest M."/>
            <person name="Young S.K."/>
            <person name="Wortman J."/>
            <person name="Nusbaum C."/>
            <person name="Birren B."/>
        </authorList>
    </citation>
    <scope>NUCLEOTIDE SEQUENCE [LARGE SCALE GENOMIC DNA]</scope>
    <source>
        <strain evidence="1 2">CBS 83496</strain>
    </source>
</reference>
<dbReference type="Proteomes" id="UP000054466">
    <property type="component" value="Unassembled WGS sequence"/>
</dbReference>